<reference evidence="3" key="4">
    <citation type="journal article" date="2015" name="G3 (Bethesda)">
        <title>Genome sequences of three phytopathogenic species of the Magnaporthaceae family of fungi.</title>
        <authorList>
            <person name="Okagaki L.H."/>
            <person name="Nunes C.C."/>
            <person name="Sailsbery J."/>
            <person name="Clay B."/>
            <person name="Brown D."/>
            <person name="John T."/>
            <person name="Oh Y."/>
            <person name="Young N."/>
            <person name="Fitzgerald M."/>
            <person name="Haas B.J."/>
            <person name="Zeng Q."/>
            <person name="Young S."/>
            <person name="Adiconis X."/>
            <person name="Fan L."/>
            <person name="Levin J.Z."/>
            <person name="Mitchell T.K."/>
            <person name="Okubara P.A."/>
            <person name="Farman M.L."/>
            <person name="Kohn L.M."/>
            <person name="Birren B."/>
            <person name="Ma L.-J."/>
            <person name="Dean R.A."/>
        </authorList>
    </citation>
    <scope>NUCLEOTIDE SEQUENCE</scope>
    <source>
        <strain evidence="3">R3-111a-1</strain>
    </source>
</reference>
<dbReference type="HOGENOM" id="CLU_1627146_0_0_1"/>
<reference evidence="2" key="3">
    <citation type="submission" date="2010-09" db="EMBL/GenBank/DDBJ databases">
        <title>Annotation of Gaeumannomyces graminis var. tritici R3-111a-1.</title>
        <authorList>
            <consortium name="The Broad Institute Genome Sequencing Platform"/>
            <person name="Ma L.-J."/>
            <person name="Dead R."/>
            <person name="Young S.K."/>
            <person name="Zeng Q."/>
            <person name="Gargeya S."/>
            <person name="Fitzgerald M."/>
            <person name="Haas B."/>
            <person name="Abouelleil A."/>
            <person name="Alvarado L."/>
            <person name="Arachchi H.M."/>
            <person name="Berlin A."/>
            <person name="Brown A."/>
            <person name="Chapman S.B."/>
            <person name="Chen Z."/>
            <person name="Dunbar C."/>
            <person name="Freedman E."/>
            <person name="Gearin G."/>
            <person name="Gellesch M."/>
            <person name="Goldberg J."/>
            <person name="Griggs A."/>
            <person name="Gujja S."/>
            <person name="Heiman D."/>
            <person name="Howarth C."/>
            <person name="Larson L."/>
            <person name="Lui A."/>
            <person name="MacDonald P.J.P."/>
            <person name="Mehta T."/>
            <person name="Montmayeur A."/>
            <person name="Murphy C."/>
            <person name="Neiman D."/>
            <person name="Pearson M."/>
            <person name="Priest M."/>
            <person name="Roberts A."/>
            <person name="Saif S."/>
            <person name="Shea T."/>
            <person name="Shenoy N."/>
            <person name="Sisk P."/>
            <person name="Stolte C."/>
            <person name="Sykes S."/>
            <person name="Yandava C."/>
            <person name="Wortman J."/>
            <person name="Nusbaum C."/>
            <person name="Birren B."/>
        </authorList>
    </citation>
    <scope>NUCLEOTIDE SEQUENCE</scope>
    <source>
        <strain evidence="2">R3-111a-1</strain>
    </source>
</reference>
<dbReference type="EMBL" id="GL385397">
    <property type="protein sequence ID" value="EJT76728.1"/>
    <property type="molecule type" value="Genomic_DNA"/>
</dbReference>
<evidence type="ECO:0000256" key="1">
    <source>
        <dbReference type="SAM" id="MobiDB-lite"/>
    </source>
</evidence>
<organism evidence="2">
    <name type="scientific">Gaeumannomyces tritici (strain R3-111a-1)</name>
    <name type="common">Wheat and barley take-all root rot fungus</name>
    <name type="synonym">Gaeumannomyces graminis var. tritici</name>
    <dbReference type="NCBI Taxonomy" id="644352"/>
    <lineage>
        <taxon>Eukaryota</taxon>
        <taxon>Fungi</taxon>
        <taxon>Dikarya</taxon>
        <taxon>Ascomycota</taxon>
        <taxon>Pezizomycotina</taxon>
        <taxon>Sordariomycetes</taxon>
        <taxon>Sordariomycetidae</taxon>
        <taxon>Magnaporthales</taxon>
        <taxon>Magnaporthaceae</taxon>
        <taxon>Gaeumannomyces</taxon>
    </lineage>
</organism>
<dbReference type="GeneID" id="20347102"/>
<accession>J3NZE5</accession>
<dbReference type="Proteomes" id="UP000006039">
    <property type="component" value="Unassembled WGS sequence"/>
</dbReference>
<dbReference type="VEuPathDB" id="FungiDB:GGTG_06644"/>
<proteinExistence type="predicted"/>
<gene>
    <name evidence="3" type="primary">20347102</name>
    <name evidence="2" type="ORF">GGTG_06644</name>
</gene>
<evidence type="ECO:0000313" key="3">
    <source>
        <dbReference type="EnsemblFungi" id="EJT76728"/>
    </source>
</evidence>
<keyword evidence="4" id="KW-1185">Reference proteome</keyword>
<reference evidence="2" key="2">
    <citation type="submission" date="2010-07" db="EMBL/GenBank/DDBJ databases">
        <authorList>
            <consortium name="The Broad Institute Genome Sequencing Platform"/>
            <consortium name="Broad Institute Genome Sequencing Center for Infectious Disease"/>
            <person name="Ma L.-J."/>
            <person name="Dead R."/>
            <person name="Young S."/>
            <person name="Zeng Q."/>
            <person name="Koehrsen M."/>
            <person name="Alvarado L."/>
            <person name="Berlin A."/>
            <person name="Chapman S.B."/>
            <person name="Chen Z."/>
            <person name="Freedman E."/>
            <person name="Gellesch M."/>
            <person name="Goldberg J."/>
            <person name="Griggs A."/>
            <person name="Gujja S."/>
            <person name="Heilman E.R."/>
            <person name="Heiman D."/>
            <person name="Hepburn T."/>
            <person name="Howarth C."/>
            <person name="Jen D."/>
            <person name="Larson L."/>
            <person name="Mehta T."/>
            <person name="Neiman D."/>
            <person name="Pearson M."/>
            <person name="Roberts A."/>
            <person name="Saif S."/>
            <person name="Shea T."/>
            <person name="Shenoy N."/>
            <person name="Sisk P."/>
            <person name="Stolte C."/>
            <person name="Sykes S."/>
            <person name="Walk T."/>
            <person name="White J."/>
            <person name="Yandava C."/>
            <person name="Haas B."/>
            <person name="Nusbaum C."/>
            <person name="Birren B."/>
        </authorList>
    </citation>
    <scope>NUCLEOTIDE SEQUENCE</scope>
    <source>
        <strain evidence="2">R3-111a-1</strain>
    </source>
</reference>
<evidence type="ECO:0000313" key="4">
    <source>
        <dbReference type="Proteomes" id="UP000006039"/>
    </source>
</evidence>
<name>J3NZE5_GAET3</name>
<sequence>MGAAKDMERPLRVEAALAAGFEPPFRPRSNDDGGPAGNPTLMALLARPEEGDVNKCGSPLPGIRRFAAHDAAHLACGTWGRGMLLRMLQLEAQASRSLAAAYTMQNPSSNISTAAAASFQLVADLELSGGLSPCWSIPKSSGLGNPSMQDAGQRPTFAPDKKI</sequence>
<dbReference type="AlphaFoldDB" id="J3NZE5"/>
<evidence type="ECO:0000313" key="2">
    <source>
        <dbReference type="EMBL" id="EJT76728.1"/>
    </source>
</evidence>
<dbReference type="EnsemblFungi" id="EJT76728">
    <property type="protein sequence ID" value="EJT76728"/>
    <property type="gene ID" value="GGTG_06644"/>
</dbReference>
<feature type="compositionally biased region" description="Polar residues" evidence="1">
    <location>
        <begin position="141"/>
        <end position="150"/>
    </location>
</feature>
<protein>
    <submittedName>
        <fullName evidence="2 3">Uncharacterized protein</fullName>
    </submittedName>
</protein>
<reference evidence="3" key="5">
    <citation type="submission" date="2018-04" db="UniProtKB">
        <authorList>
            <consortium name="EnsemblFungi"/>
        </authorList>
    </citation>
    <scope>IDENTIFICATION</scope>
    <source>
        <strain evidence="3">R3-111a-1</strain>
    </source>
</reference>
<feature type="region of interest" description="Disordered" evidence="1">
    <location>
        <begin position="141"/>
        <end position="163"/>
    </location>
</feature>
<reference evidence="4" key="1">
    <citation type="submission" date="2010-07" db="EMBL/GenBank/DDBJ databases">
        <title>The genome sequence of Gaeumannomyces graminis var. tritici strain R3-111a-1.</title>
        <authorList>
            <consortium name="The Broad Institute Genome Sequencing Platform"/>
            <person name="Ma L.-J."/>
            <person name="Dead R."/>
            <person name="Young S."/>
            <person name="Zeng Q."/>
            <person name="Koehrsen M."/>
            <person name="Alvarado L."/>
            <person name="Berlin A."/>
            <person name="Chapman S.B."/>
            <person name="Chen Z."/>
            <person name="Freedman E."/>
            <person name="Gellesch M."/>
            <person name="Goldberg J."/>
            <person name="Griggs A."/>
            <person name="Gujja S."/>
            <person name="Heilman E.R."/>
            <person name="Heiman D."/>
            <person name="Hepburn T."/>
            <person name="Howarth C."/>
            <person name="Jen D."/>
            <person name="Larson L."/>
            <person name="Mehta T."/>
            <person name="Neiman D."/>
            <person name="Pearson M."/>
            <person name="Roberts A."/>
            <person name="Saif S."/>
            <person name="Shea T."/>
            <person name="Shenoy N."/>
            <person name="Sisk P."/>
            <person name="Stolte C."/>
            <person name="Sykes S."/>
            <person name="Walk T."/>
            <person name="White J."/>
            <person name="Yandava C."/>
            <person name="Haas B."/>
            <person name="Nusbaum C."/>
            <person name="Birren B."/>
        </authorList>
    </citation>
    <scope>NUCLEOTIDE SEQUENCE [LARGE SCALE GENOMIC DNA]</scope>
    <source>
        <strain evidence="4">R3-111a-1</strain>
    </source>
</reference>
<dbReference type="RefSeq" id="XP_009222728.1">
    <property type="nucleotide sequence ID" value="XM_009224464.1"/>
</dbReference>